<proteinExistence type="predicted"/>
<feature type="domain" description="HTH cro/C1-type" evidence="1">
    <location>
        <begin position="17"/>
        <end position="66"/>
    </location>
</feature>
<organism evidence="2 3">
    <name type="scientific">Maritalea mediterranea</name>
    <dbReference type="NCBI Taxonomy" id="2909667"/>
    <lineage>
        <taxon>Bacteria</taxon>
        <taxon>Pseudomonadati</taxon>
        <taxon>Pseudomonadota</taxon>
        <taxon>Alphaproteobacteria</taxon>
        <taxon>Hyphomicrobiales</taxon>
        <taxon>Devosiaceae</taxon>
        <taxon>Maritalea</taxon>
    </lineage>
</organism>
<dbReference type="Gene3D" id="1.10.260.40">
    <property type="entry name" value="lambda repressor-like DNA-binding domains"/>
    <property type="match status" value="1"/>
</dbReference>
<sequence>MKTENHVNVRYFENKLKDLDMSQREVSRRMNLHYLSFHKVLKGERKLQIGEAFDLAALFRVPVTEIFEQVGYPIPLRHNVPIRHEIIQGKVLAAREPVSIKVWDAAFEAIRNVDGGQVYLYKETALNEVSGAAVGRLAVVKLESGHMEVGKLSYDKLSGKYQLARLNNETVTLSDIKWANPVEWIQP</sequence>
<comment type="caution">
    <text evidence="2">The sequence shown here is derived from an EMBL/GenBank/DDBJ whole genome shotgun (WGS) entry which is preliminary data.</text>
</comment>
<dbReference type="RefSeq" id="WP_236113736.1">
    <property type="nucleotide sequence ID" value="NZ_JAKGTI010000001.1"/>
</dbReference>
<dbReference type="SMART" id="SM00530">
    <property type="entry name" value="HTH_XRE"/>
    <property type="match status" value="1"/>
</dbReference>
<dbReference type="InterPro" id="IPR010982">
    <property type="entry name" value="Lambda_DNA-bd_dom_sf"/>
</dbReference>
<dbReference type="CDD" id="cd00093">
    <property type="entry name" value="HTH_XRE"/>
    <property type="match status" value="1"/>
</dbReference>
<protein>
    <submittedName>
        <fullName evidence="2">Helix-turn-helix transcriptional regulator</fullName>
    </submittedName>
</protein>
<name>A0ABS9E8H4_9HYPH</name>
<accession>A0ABS9E8H4</accession>
<evidence type="ECO:0000313" key="3">
    <source>
        <dbReference type="Proteomes" id="UP001201217"/>
    </source>
</evidence>
<evidence type="ECO:0000259" key="1">
    <source>
        <dbReference type="PROSITE" id="PS50943"/>
    </source>
</evidence>
<dbReference type="InterPro" id="IPR001387">
    <property type="entry name" value="Cro/C1-type_HTH"/>
</dbReference>
<gene>
    <name evidence="2" type="ORF">L1I42_06825</name>
</gene>
<reference evidence="2 3" key="1">
    <citation type="submission" date="2022-01" db="EMBL/GenBank/DDBJ databases">
        <title>Maritalea mediterranea sp. nov., isolated from marine plastic residues from the Malva-rosa beach (Valencia, Spain).</title>
        <authorList>
            <person name="Vidal-Verdu A."/>
            <person name="Molina-Menor E."/>
            <person name="Pascual J."/>
            <person name="Pereto J."/>
            <person name="Porcar M."/>
        </authorList>
    </citation>
    <scope>NUCLEOTIDE SEQUENCE [LARGE SCALE GENOMIC DNA]</scope>
    <source>
        <strain evidence="2 3">P4.10X</strain>
    </source>
</reference>
<dbReference type="Proteomes" id="UP001201217">
    <property type="component" value="Unassembled WGS sequence"/>
</dbReference>
<evidence type="ECO:0000313" key="2">
    <source>
        <dbReference type="EMBL" id="MCF4098204.1"/>
    </source>
</evidence>
<dbReference type="EMBL" id="JAKGTI010000001">
    <property type="protein sequence ID" value="MCF4098204.1"/>
    <property type="molecule type" value="Genomic_DNA"/>
</dbReference>
<dbReference type="SUPFAM" id="SSF47413">
    <property type="entry name" value="lambda repressor-like DNA-binding domains"/>
    <property type="match status" value="1"/>
</dbReference>
<dbReference type="PROSITE" id="PS50943">
    <property type="entry name" value="HTH_CROC1"/>
    <property type="match status" value="1"/>
</dbReference>
<keyword evidence="3" id="KW-1185">Reference proteome</keyword>